<reference evidence="2" key="1">
    <citation type="submission" date="2022-11" db="UniProtKB">
        <authorList>
            <consortium name="WormBaseParasite"/>
        </authorList>
    </citation>
    <scope>IDENTIFICATION</scope>
</reference>
<dbReference type="Proteomes" id="UP000887576">
    <property type="component" value="Unplaced"/>
</dbReference>
<name>A0AC34RP80_9BILA</name>
<organism evidence="1 2">
    <name type="scientific">Panagrolaimus sp. JU765</name>
    <dbReference type="NCBI Taxonomy" id="591449"/>
    <lineage>
        <taxon>Eukaryota</taxon>
        <taxon>Metazoa</taxon>
        <taxon>Ecdysozoa</taxon>
        <taxon>Nematoda</taxon>
        <taxon>Chromadorea</taxon>
        <taxon>Rhabditida</taxon>
        <taxon>Tylenchina</taxon>
        <taxon>Panagrolaimomorpha</taxon>
        <taxon>Panagrolaimoidea</taxon>
        <taxon>Panagrolaimidae</taxon>
        <taxon>Panagrolaimus</taxon>
    </lineage>
</organism>
<evidence type="ECO:0000313" key="1">
    <source>
        <dbReference type="Proteomes" id="UP000887576"/>
    </source>
</evidence>
<protein>
    <submittedName>
        <fullName evidence="2">Uncharacterized protein</fullName>
    </submittedName>
</protein>
<proteinExistence type="predicted"/>
<evidence type="ECO:0000313" key="2">
    <source>
        <dbReference type="WBParaSite" id="JU765_v2.g890.t1"/>
    </source>
</evidence>
<dbReference type="WBParaSite" id="JU765_v2.g890.t1">
    <property type="protein sequence ID" value="JU765_v2.g890.t1"/>
    <property type="gene ID" value="JU765_v2.g890"/>
</dbReference>
<sequence>MGLIAKTLFLTAIIASAYGYCPSFLQNQTACSCEEYIDGAIVKCSGKESPLVVEQLKSQRTEIRELWLEHAKIIEIGPTAFKPLKLKKLVLDNNPIKKIDKQAFNGLESTLQELSIASNKLPAIPTDALNGLRALNILNLRCNNLNNLTEVGFVENPSLIEVNLACNQICEIGSDVFKNIKGSLQNLILDNNNMEKIPTSAIEGMNNLIALHMKNNKLTKLGSQEIVNVKSLSMVTFTNNMIETIEPDVVKGSQNIKYIYLNENKIKNIVPGTMKQFNSCEVIDLSYNDLSEITENMFGGLENLQHLNLEANQIKDIAPGAFSTTPLLLLWLPYNCLSNVSPNMFQGTPFLKQISLANNNIRNIAPLSFAHLANLHTLDLSFNKISAIESGALTGTDFMTVRLQENPFVCTQDGFHVLNGQEAINLTTEANVICNDVTFDNTTVVYLKGDKDQCPRRKELPAAQPCCLRLASHVPTTPVPYTVASTEPTTSTASPVSSAIERARELARKINRERFDRLSRPPQKTVLQGNPETTIHLRNADQSRVRTQNYRSQLLPYLRQEEKNKSSSQQQQIEFNEDSAPATVNAAQ</sequence>
<accession>A0AC34RP80</accession>